<feature type="region of interest" description="Disordered" evidence="1">
    <location>
        <begin position="25"/>
        <end position="44"/>
    </location>
</feature>
<dbReference type="AlphaFoldDB" id="A0A484NUC9"/>
<reference evidence="2" key="1">
    <citation type="submission" date="2019-03" db="EMBL/GenBank/DDBJ databases">
        <authorList>
            <person name="Danneels B."/>
        </authorList>
    </citation>
    <scope>NUCLEOTIDE SEQUENCE</scope>
</reference>
<dbReference type="EMBL" id="CAADID010000025">
    <property type="protein sequence ID" value="VFR75665.1"/>
    <property type="molecule type" value="Genomic_DNA"/>
</dbReference>
<protein>
    <submittedName>
        <fullName evidence="2">Uncharacterized protein</fullName>
    </submittedName>
</protein>
<evidence type="ECO:0000313" key="3">
    <source>
        <dbReference type="EMBL" id="VFR44357.1"/>
    </source>
</evidence>
<evidence type="ECO:0000313" key="4">
    <source>
        <dbReference type="EMBL" id="VFR75665.1"/>
    </source>
</evidence>
<organism evidence="2">
    <name type="scientific">plant metagenome</name>
    <dbReference type="NCBI Taxonomy" id="1297885"/>
    <lineage>
        <taxon>unclassified sequences</taxon>
        <taxon>metagenomes</taxon>
        <taxon>organismal metagenomes</taxon>
    </lineage>
</organism>
<name>A0A484NUC9_9ZZZZ</name>
<feature type="region of interest" description="Disordered" evidence="1">
    <location>
        <begin position="1"/>
        <end position="20"/>
    </location>
</feature>
<sequence>MQGNDDQTTKRDGATVYGRGAVAREKGFRVGAAAPRPDSPRLRP</sequence>
<proteinExistence type="predicted"/>
<dbReference type="EMBL" id="CAADHY010000008">
    <property type="protein sequence ID" value="VFR16955.1"/>
    <property type="molecule type" value="Genomic_DNA"/>
</dbReference>
<evidence type="ECO:0000313" key="2">
    <source>
        <dbReference type="EMBL" id="VFR16955.1"/>
    </source>
</evidence>
<evidence type="ECO:0000256" key="1">
    <source>
        <dbReference type="SAM" id="MobiDB-lite"/>
    </source>
</evidence>
<accession>A0A484NUC9</accession>
<dbReference type="EMBL" id="CAADIG010000018">
    <property type="protein sequence ID" value="VFR44357.1"/>
    <property type="molecule type" value="Genomic_DNA"/>
</dbReference>
<gene>
    <name evidence="2" type="ORF">AMP9_0470</name>
    <name evidence="3" type="ORF">ANT2_0457</name>
    <name evidence="4" type="ORF">ANT3_0458</name>
</gene>